<accession>F0UR49</accession>
<sequence length="324" mass="36448">MALTPAAIVRPADLDHEKAGIFTRVLSTVLHSRAAKDVFAQVIDGLPVKSTCELTITRRYELLSRTEASQQSQVLSDQFCSSSEMFDNLDLNARTAQLYQAAPLYSHSFNMHLLELVAVAVDDMAANLFAYFHPDGEPRLEQVTMTGVQKEGIVSLSTMWYIRSDIYPRGVNDVVGYWAETHIFGGVVVFDRGADEGAKNQGKFHRFTNLAMKLPVSCSATPPIFIPLHPSYPADIFQLIDSQIEQFSSLANQQTDANHLLPFICRPEVKTLNPSHAFLNQNIYRDRYERLLSPVARGRPCVRRLEDDPDLRGFIDKAVRMFQP</sequence>
<dbReference type="Proteomes" id="UP000008142">
    <property type="component" value="Unassembled WGS sequence"/>
</dbReference>
<dbReference type="VEuPathDB" id="FungiDB:I7I53_11079"/>
<dbReference type="AlphaFoldDB" id="F0UR49"/>
<dbReference type="OrthoDB" id="5346581at2759"/>
<reference evidence="2" key="1">
    <citation type="submission" date="2008-07" db="EMBL/GenBank/DDBJ databases">
        <title>Annotation of Ajellomyces capsulatus strain H88.</title>
        <authorList>
            <person name="Champion M."/>
            <person name="Cuomo C."/>
            <person name="Ma L.-J."/>
            <person name="Henn M.R."/>
            <person name="Sil A."/>
            <person name="Goldman B."/>
            <person name="Young S.K."/>
            <person name="Kodira C.D."/>
            <person name="Zeng Q."/>
            <person name="Koehrsen M."/>
            <person name="Alvarado L."/>
            <person name="Berlin A."/>
            <person name="Borenstein D."/>
            <person name="Chen Z."/>
            <person name="Engels R."/>
            <person name="Freedman E."/>
            <person name="Gellesch M."/>
            <person name="Goldberg J."/>
            <person name="Griggs A."/>
            <person name="Gujja S."/>
            <person name="Heiman D."/>
            <person name="Hepburn T."/>
            <person name="Howarth C."/>
            <person name="Jen D."/>
            <person name="Larson L."/>
            <person name="Lewis B."/>
            <person name="Mehta T."/>
            <person name="Park D."/>
            <person name="Pearson M."/>
            <person name="Roberts A."/>
            <person name="Saif S."/>
            <person name="Shea T."/>
            <person name="Shenoy N."/>
            <person name="Sisk P."/>
            <person name="Stolte C."/>
            <person name="Sykes S."/>
            <person name="Walk T."/>
            <person name="White J."/>
            <person name="Yandava C."/>
            <person name="Klein B."/>
            <person name="McEwen J.G."/>
            <person name="Puccia R."/>
            <person name="Goldman G.H."/>
            <person name="Felipe M.S."/>
            <person name="Nino-Vega G."/>
            <person name="San-Blas G."/>
            <person name="Taylor J."/>
            <person name="Mendoza L."/>
            <person name="Galagan J."/>
            <person name="Nusbaum C."/>
            <person name="Birren B."/>
        </authorList>
    </citation>
    <scope>NUCLEOTIDE SEQUENCE [LARGE SCALE GENOMIC DNA]</scope>
    <source>
        <strain evidence="2">H88</strain>
    </source>
</reference>
<evidence type="ECO:0000313" key="2">
    <source>
        <dbReference type="Proteomes" id="UP000008142"/>
    </source>
</evidence>
<proteinExistence type="predicted"/>
<evidence type="ECO:0000313" key="1">
    <source>
        <dbReference type="EMBL" id="EGC48376.1"/>
    </source>
</evidence>
<dbReference type="EMBL" id="DS990641">
    <property type="protein sequence ID" value="EGC48376.1"/>
    <property type="molecule type" value="Genomic_DNA"/>
</dbReference>
<gene>
    <name evidence="1" type="ORF">HCEG_07591</name>
</gene>
<protein>
    <submittedName>
        <fullName evidence="1">Predicted protein</fullName>
    </submittedName>
</protein>
<dbReference type="OMA" id="IIEMRIF"/>
<dbReference type="HOGENOM" id="CLU_054623_1_0_1"/>
<name>F0UR49_AJEC8</name>
<organism evidence="2">
    <name type="scientific">Ajellomyces capsulatus (strain H88)</name>
    <name type="common">Darling's disease fungus</name>
    <name type="synonym">Histoplasma capsulatum</name>
    <dbReference type="NCBI Taxonomy" id="544711"/>
    <lineage>
        <taxon>Eukaryota</taxon>
        <taxon>Fungi</taxon>
        <taxon>Dikarya</taxon>
        <taxon>Ascomycota</taxon>
        <taxon>Pezizomycotina</taxon>
        <taxon>Eurotiomycetes</taxon>
        <taxon>Eurotiomycetidae</taxon>
        <taxon>Onygenales</taxon>
        <taxon>Ajellomycetaceae</taxon>
        <taxon>Histoplasma</taxon>
    </lineage>
</organism>